<dbReference type="PANTHER" id="PTHR23131">
    <property type="entry name" value="ENDORIBONUCLEASE LACTB2"/>
    <property type="match status" value="1"/>
</dbReference>
<dbReference type="RefSeq" id="WP_344677614.1">
    <property type="nucleotide sequence ID" value="NZ_BAAAUX010000002.1"/>
</dbReference>
<sequence>MEISGVRQHAAWREKVLPPVERVRDGLWSIPVPIPDSPLRYVLVHAFELPGGVAIVDAGWDSEDSWQALVAGLAEAGHWIGDVRAVLVTHMHPDHFGLAGRVRAESGAWVGMHSADAALVGRDESVVGELLAESRAHLAATGAPDAVVAGFGIGSPGARNLMKSGPDRFLEDGERVDLPGWNLRAVWTPGHTPGHLCFHEAELGVLLSGDHVLPRISPNISVQPRQLPDPLGTYLRSLRAVADIDAGEVLPAHEYRFRGLRDRVDDLLTHHGERLAEIEKAVFDRPGSTCWELTTRLGWSRPFEEMREFQMRLAVGESLAHLLVLESGGRVRRGGEAVPLWWPAR</sequence>
<accession>A0ABN3V204</accession>
<feature type="domain" description="Metallo-beta-lactamase" evidence="1">
    <location>
        <begin position="41"/>
        <end position="253"/>
    </location>
</feature>
<keyword evidence="3" id="KW-1185">Reference proteome</keyword>
<evidence type="ECO:0000313" key="2">
    <source>
        <dbReference type="EMBL" id="GAA2775366.1"/>
    </source>
</evidence>
<name>A0ABN3V204_9PSEU</name>
<dbReference type="Pfam" id="PF00753">
    <property type="entry name" value="Lactamase_B"/>
    <property type="match status" value="1"/>
</dbReference>
<dbReference type="Gene3D" id="1.10.10.10">
    <property type="entry name" value="Winged helix-like DNA-binding domain superfamily/Winged helix DNA-binding domain"/>
    <property type="match status" value="1"/>
</dbReference>
<dbReference type="Proteomes" id="UP001500979">
    <property type="component" value="Unassembled WGS sequence"/>
</dbReference>
<dbReference type="InterPro" id="IPR050662">
    <property type="entry name" value="Sec-metab_biosynth-thioest"/>
</dbReference>
<dbReference type="InterPro" id="IPR036866">
    <property type="entry name" value="RibonucZ/Hydroxyglut_hydro"/>
</dbReference>
<gene>
    <name evidence="2" type="ORF">GCM10010470_04390</name>
</gene>
<organism evidence="2 3">
    <name type="scientific">Saccharopolyspora taberi</name>
    <dbReference type="NCBI Taxonomy" id="60895"/>
    <lineage>
        <taxon>Bacteria</taxon>
        <taxon>Bacillati</taxon>
        <taxon>Actinomycetota</taxon>
        <taxon>Actinomycetes</taxon>
        <taxon>Pseudonocardiales</taxon>
        <taxon>Pseudonocardiaceae</taxon>
        <taxon>Saccharopolyspora</taxon>
    </lineage>
</organism>
<dbReference type="EMBL" id="BAAAUX010000002">
    <property type="protein sequence ID" value="GAA2775366.1"/>
    <property type="molecule type" value="Genomic_DNA"/>
</dbReference>
<protein>
    <submittedName>
        <fullName evidence="2">MBL fold metallo-hydrolase</fullName>
    </submittedName>
</protein>
<dbReference type="CDD" id="cd07725">
    <property type="entry name" value="TTHA1429-like_MBL-fold"/>
    <property type="match status" value="1"/>
</dbReference>
<dbReference type="InterPro" id="IPR036388">
    <property type="entry name" value="WH-like_DNA-bd_sf"/>
</dbReference>
<dbReference type="InterPro" id="IPR001279">
    <property type="entry name" value="Metallo-B-lactamas"/>
</dbReference>
<dbReference type="SMART" id="SM00849">
    <property type="entry name" value="Lactamase_B"/>
    <property type="match status" value="1"/>
</dbReference>
<dbReference type="PANTHER" id="PTHR23131:SF4">
    <property type="entry name" value="METALLO-BETA-LACTAMASE SUPERFAMILY POTEIN"/>
    <property type="match status" value="1"/>
</dbReference>
<dbReference type="Gene3D" id="3.60.15.10">
    <property type="entry name" value="Ribonuclease Z/Hydroxyacylglutathione hydrolase-like"/>
    <property type="match status" value="1"/>
</dbReference>
<comment type="caution">
    <text evidence="2">The sequence shown here is derived from an EMBL/GenBank/DDBJ whole genome shotgun (WGS) entry which is preliminary data.</text>
</comment>
<proteinExistence type="predicted"/>
<dbReference type="SUPFAM" id="SSF56281">
    <property type="entry name" value="Metallo-hydrolase/oxidoreductase"/>
    <property type="match status" value="1"/>
</dbReference>
<evidence type="ECO:0000313" key="3">
    <source>
        <dbReference type="Proteomes" id="UP001500979"/>
    </source>
</evidence>
<reference evidence="2 3" key="1">
    <citation type="journal article" date="2019" name="Int. J. Syst. Evol. Microbiol.">
        <title>The Global Catalogue of Microorganisms (GCM) 10K type strain sequencing project: providing services to taxonomists for standard genome sequencing and annotation.</title>
        <authorList>
            <consortium name="The Broad Institute Genomics Platform"/>
            <consortium name="The Broad Institute Genome Sequencing Center for Infectious Disease"/>
            <person name="Wu L."/>
            <person name="Ma J."/>
        </authorList>
    </citation>
    <scope>NUCLEOTIDE SEQUENCE [LARGE SCALE GENOMIC DNA]</scope>
    <source>
        <strain evidence="2 3">JCM 9383</strain>
    </source>
</reference>
<evidence type="ECO:0000259" key="1">
    <source>
        <dbReference type="SMART" id="SM00849"/>
    </source>
</evidence>